<dbReference type="PROSITE" id="PS51332">
    <property type="entry name" value="B12_BINDING"/>
    <property type="match status" value="1"/>
</dbReference>
<dbReference type="InterPro" id="IPR003759">
    <property type="entry name" value="Cbl-bd_cap"/>
</dbReference>
<feature type="domain" description="Pterin-binding" evidence="21">
    <location>
        <begin position="296"/>
        <end position="544"/>
    </location>
</feature>
<evidence type="ECO:0000256" key="6">
    <source>
        <dbReference type="ARBA" id="ARBA00012032"/>
    </source>
</evidence>
<evidence type="ECO:0000256" key="1">
    <source>
        <dbReference type="ARBA" id="ARBA00001700"/>
    </source>
</evidence>
<evidence type="ECO:0000256" key="15">
    <source>
        <dbReference type="ARBA" id="ARBA00023167"/>
    </source>
</evidence>
<keyword evidence="8 19" id="KW-0489">Methyltransferase</keyword>
<evidence type="ECO:0000259" key="20">
    <source>
        <dbReference type="PROSITE" id="PS50970"/>
    </source>
</evidence>
<feature type="domain" description="Hcy-binding" evidence="20">
    <location>
        <begin position="1"/>
        <end position="269"/>
    </location>
</feature>
<dbReference type="Pfam" id="PF02607">
    <property type="entry name" value="B12-binding_2"/>
    <property type="match status" value="1"/>
</dbReference>
<evidence type="ECO:0000256" key="9">
    <source>
        <dbReference type="ARBA" id="ARBA00022605"/>
    </source>
</evidence>
<keyword evidence="16" id="KW-0170">Cobalt</keyword>
<comment type="cofactor">
    <cofactor evidence="2 19">
        <name>Zn(2+)</name>
        <dbReference type="ChEBI" id="CHEBI:29105"/>
    </cofactor>
</comment>
<evidence type="ECO:0000256" key="14">
    <source>
        <dbReference type="ARBA" id="ARBA00022833"/>
    </source>
</evidence>
<feature type="domain" description="B12-binding N-terminal" evidence="23">
    <location>
        <begin position="564"/>
        <end position="657"/>
    </location>
</feature>
<evidence type="ECO:0000259" key="21">
    <source>
        <dbReference type="PROSITE" id="PS50972"/>
    </source>
</evidence>
<feature type="domain" description="B12-binding" evidence="22">
    <location>
        <begin position="656"/>
        <end position="781"/>
    </location>
</feature>
<dbReference type="PROSITE" id="PS51337">
    <property type="entry name" value="B12_BINDING_NTER"/>
    <property type="match status" value="1"/>
</dbReference>
<dbReference type="GO" id="GO:0005829">
    <property type="term" value="C:cytosol"/>
    <property type="evidence" value="ECO:0007669"/>
    <property type="project" value="TreeGrafter"/>
</dbReference>
<dbReference type="GO" id="GO:0032259">
    <property type="term" value="P:methylation"/>
    <property type="evidence" value="ECO:0007669"/>
    <property type="project" value="UniProtKB-KW"/>
</dbReference>
<comment type="pathway">
    <text evidence="4">Amino-acid biosynthesis; L-methionine biosynthesis via de novo pathway; L-methionine from L-homocysteine (MetH route): step 1/1.</text>
</comment>
<dbReference type="InterPro" id="IPR000489">
    <property type="entry name" value="Pterin-binding_dom"/>
</dbReference>
<organism evidence="24 25">
    <name type="scientific">Candidatus Gallimonas intestinavium</name>
    <dbReference type="NCBI Taxonomy" id="2838603"/>
    <lineage>
        <taxon>Bacteria</taxon>
        <taxon>Bacillati</taxon>
        <taxon>Bacillota</taxon>
        <taxon>Clostridia</taxon>
        <taxon>Candidatus Gallimonas</taxon>
    </lineage>
</organism>
<evidence type="ECO:0000256" key="4">
    <source>
        <dbReference type="ARBA" id="ARBA00005178"/>
    </source>
</evidence>
<dbReference type="SUPFAM" id="SSF52242">
    <property type="entry name" value="Cobalamin (vitamin B12)-binding domain"/>
    <property type="match status" value="1"/>
</dbReference>
<keyword evidence="12" id="KW-0949">S-adenosyl-L-methionine</keyword>
<feature type="binding site" evidence="19">
    <location>
        <position position="255"/>
    </location>
    <ligand>
        <name>Zn(2+)</name>
        <dbReference type="ChEBI" id="CHEBI:29105"/>
    </ligand>
</feature>
<sequence length="781" mass="83326">MLRNVVVMDGGFGSELERRGILAPVPEDLNLTDGETVRAIHRAYSMADIITTNTFGLNRIKYRGKFSIQEVAEAAIENARAAGKKVFFDVGPTGGMMQPLGTLTFEEAFGAFSEIASLTKESVDGYIVETFSDLLELKACILALKEQTDKPIFATMTFDQTCRTLNGTMPEIAAALLENLGVSALGVNCSLGPKELKPVVERFLSVSHLPVIVQPNRGIPSLVDGNTVYSLSADDFMAPMEEFIGMGVSIVGGCCGTTPEFIARLAAFSGREVEQPEPEYETVVTSGTRRVVLKGARICGERLNPTGKKKLKEALLSGDMDYLAREAIAQEEAGAELLDLNVGVPGLDEPAVMGRAVSCVQEATDLPLQIDSSDPKAIEAGVRRYSGVPLINSVNGEGAVMDAVFPIAKKYGAVVLGLTMDGKGVPRTAEERLAIAERIIARAEEYGIPRHRVMIDTLVLTASAEQPLVKETLKALTLVRNLGVQTALGVSNVSFGLPDRPRLNRAFLAAALQAGLTMPIMNPLDGEMAGTVYAFRVLSGEDERAQDYIARYAGAVSSAAVAAPASANIHASAVSSLSEAVRRGRKGEARTLTEQELQEKAPMDVVNGILIPALEEVGRLYDQGTLYLPQLIAAAEAAKEAFAVLGEKFERKGAGRGKVVLATVKGDVHDIGKNICKVVLESYGFEVIDLGKDVPIECVVQTVQREQPLCVGLSALMTTTVPSMRSTIEALRAAGCQTPVFAGGAVLNAEIAKEIGADYYTANALELVKTIERELSDTEKA</sequence>
<keyword evidence="13 19" id="KW-0479">Metal-binding</keyword>
<dbReference type="Gene3D" id="3.20.20.20">
    <property type="entry name" value="Dihydropteroate synthase-like"/>
    <property type="match status" value="1"/>
</dbReference>
<keyword evidence="14 19" id="KW-0862">Zinc</keyword>
<evidence type="ECO:0000256" key="13">
    <source>
        <dbReference type="ARBA" id="ARBA00022723"/>
    </source>
</evidence>
<evidence type="ECO:0000313" key="24">
    <source>
        <dbReference type="EMBL" id="HIZ72726.1"/>
    </source>
</evidence>
<dbReference type="InterPro" id="IPR036594">
    <property type="entry name" value="Meth_synthase_dom"/>
</dbReference>
<dbReference type="Pfam" id="PF02574">
    <property type="entry name" value="S-methyl_trans"/>
    <property type="match status" value="1"/>
</dbReference>
<evidence type="ECO:0000256" key="12">
    <source>
        <dbReference type="ARBA" id="ARBA00022691"/>
    </source>
</evidence>
<dbReference type="Proteomes" id="UP000824102">
    <property type="component" value="Unassembled WGS sequence"/>
</dbReference>
<evidence type="ECO:0000256" key="5">
    <source>
        <dbReference type="ARBA" id="ARBA00010398"/>
    </source>
</evidence>
<keyword evidence="10" id="KW-0846">Cobalamin</keyword>
<evidence type="ECO:0000256" key="11">
    <source>
        <dbReference type="ARBA" id="ARBA00022679"/>
    </source>
</evidence>
<proteinExistence type="inferred from homology"/>
<dbReference type="PROSITE" id="PS50972">
    <property type="entry name" value="PTERIN_BINDING"/>
    <property type="match status" value="1"/>
</dbReference>
<dbReference type="SUPFAM" id="SSF51717">
    <property type="entry name" value="Dihydropteroate synthetase-like"/>
    <property type="match status" value="1"/>
</dbReference>
<dbReference type="PANTHER" id="PTHR45833:SF1">
    <property type="entry name" value="METHIONINE SYNTHASE"/>
    <property type="match status" value="1"/>
</dbReference>
<evidence type="ECO:0000256" key="10">
    <source>
        <dbReference type="ARBA" id="ARBA00022628"/>
    </source>
</evidence>
<evidence type="ECO:0000256" key="18">
    <source>
        <dbReference type="ARBA" id="ARBA00031040"/>
    </source>
</evidence>
<dbReference type="PANTHER" id="PTHR45833">
    <property type="entry name" value="METHIONINE SYNTHASE"/>
    <property type="match status" value="1"/>
</dbReference>
<reference evidence="24" key="2">
    <citation type="submission" date="2021-04" db="EMBL/GenBank/DDBJ databases">
        <authorList>
            <person name="Gilroy R."/>
        </authorList>
    </citation>
    <scope>NUCLEOTIDE SEQUENCE</scope>
    <source>
        <strain evidence="24">ChiW7-2402</strain>
    </source>
</reference>
<evidence type="ECO:0000259" key="22">
    <source>
        <dbReference type="PROSITE" id="PS51332"/>
    </source>
</evidence>
<dbReference type="InterPro" id="IPR036589">
    <property type="entry name" value="HCY_dom_sf"/>
</dbReference>
<evidence type="ECO:0000313" key="25">
    <source>
        <dbReference type="Proteomes" id="UP000824102"/>
    </source>
</evidence>
<evidence type="ECO:0000256" key="8">
    <source>
        <dbReference type="ARBA" id="ARBA00022603"/>
    </source>
</evidence>
<protein>
    <recommendedName>
        <fullName evidence="7">Methionine synthase</fullName>
        <ecNumber evidence="6">2.1.1.13</ecNumber>
    </recommendedName>
    <alternativeName>
        <fullName evidence="18">5-methyltetrahydrofolate--homocysteine methyltransferase</fullName>
    </alternativeName>
</protein>
<dbReference type="GO" id="GO:0046653">
    <property type="term" value="P:tetrahydrofolate metabolic process"/>
    <property type="evidence" value="ECO:0007669"/>
    <property type="project" value="TreeGrafter"/>
</dbReference>
<comment type="caution">
    <text evidence="24">The sequence shown here is derived from an EMBL/GenBank/DDBJ whole genome shotgun (WGS) entry which is preliminary data.</text>
</comment>
<dbReference type="Pfam" id="PF02310">
    <property type="entry name" value="B12-binding"/>
    <property type="match status" value="1"/>
</dbReference>
<evidence type="ECO:0000259" key="23">
    <source>
        <dbReference type="PROSITE" id="PS51337"/>
    </source>
</evidence>
<dbReference type="EMBL" id="DXBB01000059">
    <property type="protein sequence ID" value="HIZ72726.1"/>
    <property type="molecule type" value="Genomic_DNA"/>
</dbReference>
<dbReference type="NCBIfam" id="NF005719">
    <property type="entry name" value="PRK07535.1"/>
    <property type="match status" value="1"/>
</dbReference>
<evidence type="ECO:0000256" key="3">
    <source>
        <dbReference type="ARBA" id="ARBA00001956"/>
    </source>
</evidence>
<comment type="cofactor">
    <cofactor evidence="3">
        <name>methylcob(III)alamin</name>
        <dbReference type="ChEBI" id="CHEBI:28115"/>
    </cofactor>
</comment>
<gene>
    <name evidence="24" type="ORF">H9964_04015</name>
</gene>
<evidence type="ECO:0000256" key="17">
    <source>
        <dbReference type="ARBA" id="ARBA00025552"/>
    </source>
</evidence>
<dbReference type="SMART" id="SM01018">
    <property type="entry name" value="B12-binding_2"/>
    <property type="match status" value="1"/>
</dbReference>
<comment type="similarity">
    <text evidence="5">Belongs to the vitamin-B12 dependent methionine synthase family.</text>
</comment>
<feature type="binding site" evidence="19">
    <location>
        <position position="254"/>
    </location>
    <ligand>
        <name>Zn(2+)</name>
        <dbReference type="ChEBI" id="CHEBI:29105"/>
    </ligand>
</feature>
<dbReference type="PROSITE" id="PS50970">
    <property type="entry name" value="HCY"/>
    <property type="match status" value="1"/>
</dbReference>
<dbReference type="InterPro" id="IPR050554">
    <property type="entry name" value="Met_Synthase/Corrinoid"/>
</dbReference>
<evidence type="ECO:0000256" key="7">
    <source>
        <dbReference type="ARBA" id="ARBA00013998"/>
    </source>
</evidence>
<dbReference type="GO" id="GO:0046872">
    <property type="term" value="F:metal ion binding"/>
    <property type="evidence" value="ECO:0007669"/>
    <property type="project" value="UniProtKB-KW"/>
</dbReference>
<dbReference type="Gene3D" id="1.10.1240.10">
    <property type="entry name" value="Methionine synthase domain"/>
    <property type="match status" value="1"/>
</dbReference>
<dbReference type="SUPFAM" id="SSF82282">
    <property type="entry name" value="Homocysteine S-methyltransferase"/>
    <property type="match status" value="1"/>
</dbReference>
<evidence type="ECO:0000256" key="19">
    <source>
        <dbReference type="PROSITE-ProRule" id="PRU00333"/>
    </source>
</evidence>
<dbReference type="Pfam" id="PF00809">
    <property type="entry name" value="Pterin_bind"/>
    <property type="match status" value="1"/>
</dbReference>
<dbReference type="AlphaFoldDB" id="A0A9D2JZ80"/>
<evidence type="ECO:0000256" key="16">
    <source>
        <dbReference type="ARBA" id="ARBA00023285"/>
    </source>
</evidence>
<dbReference type="EC" id="2.1.1.13" evidence="6"/>
<dbReference type="InterPro" id="IPR003726">
    <property type="entry name" value="HCY_dom"/>
</dbReference>
<dbReference type="InterPro" id="IPR036724">
    <property type="entry name" value="Cobalamin-bd_sf"/>
</dbReference>
<dbReference type="GO" id="GO:0031419">
    <property type="term" value="F:cobalamin binding"/>
    <property type="evidence" value="ECO:0007669"/>
    <property type="project" value="UniProtKB-KW"/>
</dbReference>
<name>A0A9D2JZ80_9FIRM</name>
<dbReference type="InterPro" id="IPR011005">
    <property type="entry name" value="Dihydropteroate_synth-like_sf"/>
</dbReference>
<dbReference type="SUPFAM" id="SSF47644">
    <property type="entry name" value="Methionine synthase domain"/>
    <property type="match status" value="1"/>
</dbReference>
<dbReference type="Gene3D" id="3.20.20.330">
    <property type="entry name" value="Homocysteine-binding-like domain"/>
    <property type="match status" value="1"/>
</dbReference>
<keyword evidence="15" id="KW-0486">Methionine biosynthesis</keyword>
<dbReference type="InterPro" id="IPR006158">
    <property type="entry name" value="Cobalamin-bd"/>
</dbReference>
<evidence type="ECO:0000256" key="2">
    <source>
        <dbReference type="ARBA" id="ARBA00001947"/>
    </source>
</evidence>
<comment type="catalytic activity">
    <reaction evidence="1">
        <text>(6S)-5-methyl-5,6,7,8-tetrahydrofolate + L-homocysteine = (6S)-5,6,7,8-tetrahydrofolate + L-methionine</text>
        <dbReference type="Rhea" id="RHEA:11172"/>
        <dbReference type="ChEBI" id="CHEBI:18608"/>
        <dbReference type="ChEBI" id="CHEBI:57453"/>
        <dbReference type="ChEBI" id="CHEBI:57844"/>
        <dbReference type="ChEBI" id="CHEBI:58199"/>
        <dbReference type="EC" id="2.1.1.13"/>
    </reaction>
</comment>
<comment type="function">
    <text evidence="17">Catalyzes the transfer of a methyl group from methyl-cobalamin to homocysteine, yielding enzyme-bound cob(I)alamin and methionine. Subsequently, remethylates the cofactor using methyltetrahydrofolate.</text>
</comment>
<dbReference type="GO" id="GO:0050667">
    <property type="term" value="P:homocysteine metabolic process"/>
    <property type="evidence" value="ECO:0007669"/>
    <property type="project" value="TreeGrafter"/>
</dbReference>
<dbReference type="Gene3D" id="3.40.50.280">
    <property type="entry name" value="Cobalamin-binding domain"/>
    <property type="match status" value="1"/>
</dbReference>
<accession>A0A9D2JZ80</accession>
<dbReference type="GO" id="GO:0008705">
    <property type="term" value="F:methionine synthase activity"/>
    <property type="evidence" value="ECO:0007669"/>
    <property type="project" value="UniProtKB-EC"/>
</dbReference>
<reference evidence="24" key="1">
    <citation type="journal article" date="2021" name="PeerJ">
        <title>Extensive microbial diversity within the chicken gut microbiome revealed by metagenomics and culture.</title>
        <authorList>
            <person name="Gilroy R."/>
            <person name="Ravi A."/>
            <person name="Getino M."/>
            <person name="Pursley I."/>
            <person name="Horton D.L."/>
            <person name="Alikhan N.F."/>
            <person name="Baker D."/>
            <person name="Gharbi K."/>
            <person name="Hall N."/>
            <person name="Watson M."/>
            <person name="Adriaenssens E.M."/>
            <person name="Foster-Nyarko E."/>
            <person name="Jarju S."/>
            <person name="Secka A."/>
            <person name="Antonio M."/>
            <person name="Oren A."/>
            <person name="Chaudhuri R.R."/>
            <person name="La Ragione R."/>
            <person name="Hildebrand F."/>
            <person name="Pallen M.J."/>
        </authorList>
    </citation>
    <scope>NUCLEOTIDE SEQUENCE</scope>
    <source>
        <strain evidence="24">ChiW7-2402</strain>
    </source>
</reference>
<keyword evidence="11 19" id="KW-0808">Transferase</keyword>
<feature type="binding site" evidence="19">
    <location>
        <position position="189"/>
    </location>
    <ligand>
        <name>Zn(2+)</name>
        <dbReference type="ChEBI" id="CHEBI:29105"/>
    </ligand>
</feature>
<keyword evidence="9" id="KW-0028">Amino-acid biosynthesis</keyword>